<gene>
    <name evidence="2" type="ORF">Acor_21750</name>
</gene>
<dbReference type="Pfam" id="PF12172">
    <property type="entry name" value="zf-ChsH2"/>
    <property type="match status" value="1"/>
</dbReference>
<keyword evidence="3" id="KW-1185">Reference proteome</keyword>
<proteinExistence type="predicted"/>
<evidence type="ECO:0000259" key="1">
    <source>
        <dbReference type="Pfam" id="PF12172"/>
    </source>
</evidence>
<reference evidence="2 3" key="1">
    <citation type="submission" date="2019-10" db="EMBL/GenBank/DDBJ databases">
        <title>Whole genome shotgun sequence of Acrocarpospora corrugata NBRC 13972.</title>
        <authorList>
            <person name="Ichikawa N."/>
            <person name="Kimura A."/>
            <person name="Kitahashi Y."/>
            <person name="Komaki H."/>
            <person name="Oguchi A."/>
        </authorList>
    </citation>
    <scope>NUCLEOTIDE SEQUENCE [LARGE SCALE GENOMIC DNA]</scope>
    <source>
        <strain evidence="2 3">NBRC 13972</strain>
    </source>
</reference>
<dbReference type="InterPro" id="IPR012340">
    <property type="entry name" value="NA-bd_OB-fold"/>
</dbReference>
<dbReference type="EMBL" id="BLAD01000043">
    <property type="protein sequence ID" value="GES00112.1"/>
    <property type="molecule type" value="Genomic_DNA"/>
</dbReference>
<protein>
    <recommendedName>
        <fullName evidence="1">ChsH2 rubredoxin-like zinc ribbon domain-containing protein</fullName>
    </recommendedName>
</protein>
<comment type="caution">
    <text evidence="2">The sequence shown here is derived from an EMBL/GenBank/DDBJ whole genome shotgun (WGS) entry which is preliminary data.</text>
</comment>
<dbReference type="AlphaFoldDB" id="A0A5M3VWP3"/>
<organism evidence="2 3">
    <name type="scientific">Acrocarpospora corrugata</name>
    <dbReference type="NCBI Taxonomy" id="35763"/>
    <lineage>
        <taxon>Bacteria</taxon>
        <taxon>Bacillati</taxon>
        <taxon>Actinomycetota</taxon>
        <taxon>Actinomycetes</taxon>
        <taxon>Streptosporangiales</taxon>
        <taxon>Streptosporangiaceae</taxon>
        <taxon>Acrocarpospora</taxon>
    </lineage>
</organism>
<evidence type="ECO:0000313" key="2">
    <source>
        <dbReference type="EMBL" id="GES00112.1"/>
    </source>
</evidence>
<dbReference type="RefSeq" id="WP_155336474.1">
    <property type="nucleotide sequence ID" value="NZ_BAAABN010000030.1"/>
</dbReference>
<evidence type="ECO:0000313" key="3">
    <source>
        <dbReference type="Proteomes" id="UP000334990"/>
    </source>
</evidence>
<feature type="domain" description="ChsH2 rubredoxin-like zinc ribbon" evidence="1">
    <location>
        <begin position="10"/>
        <end position="45"/>
    </location>
</feature>
<dbReference type="OrthoDB" id="7470921at2"/>
<sequence length="124" mass="14248">MADRDSAQWWEALRRHEFVVQGCADCGRLRFPSRAYCAGCRSRSWRWQAVEPLARIESWIVTRGHTVVMVRLEAAADCVLYGHWRQPRAPRPGEQVHVAYEDADDVTVIEWRPGNTLAGGRGWN</sequence>
<dbReference type="SUPFAM" id="SSF50249">
    <property type="entry name" value="Nucleic acid-binding proteins"/>
    <property type="match status" value="1"/>
</dbReference>
<dbReference type="InterPro" id="IPR022002">
    <property type="entry name" value="ChsH2_Znr"/>
</dbReference>
<dbReference type="Proteomes" id="UP000334990">
    <property type="component" value="Unassembled WGS sequence"/>
</dbReference>
<name>A0A5M3VWP3_9ACTN</name>
<dbReference type="Gene3D" id="6.10.30.10">
    <property type="match status" value="1"/>
</dbReference>
<accession>A0A5M3VWP3</accession>